<comment type="caution">
    <text evidence="1">The sequence shown here is derived from an EMBL/GenBank/DDBJ whole genome shotgun (WGS) entry which is preliminary data.</text>
</comment>
<name>A0A1F7X213_9BACT</name>
<evidence type="ECO:0000313" key="2">
    <source>
        <dbReference type="Proteomes" id="UP000176939"/>
    </source>
</evidence>
<evidence type="ECO:0000313" key="1">
    <source>
        <dbReference type="EMBL" id="OGM09120.1"/>
    </source>
</evidence>
<gene>
    <name evidence="1" type="ORF">A2Z67_05945</name>
</gene>
<proteinExistence type="predicted"/>
<organism evidence="1 2">
    <name type="scientific">Candidatus Woesebacteria bacterium RBG_13_36_22</name>
    <dbReference type="NCBI Taxonomy" id="1802478"/>
    <lineage>
        <taxon>Bacteria</taxon>
        <taxon>Candidatus Woeseibacteriota</taxon>
    </lineage>
</organism>
<dbReference type="AlphaFoldDB" id="A0A1F7X213"/>
<dbReference type="EMBL" id="MGFQ01000025">
    <property type="protein sequence ID" value="OGM09120.1"/>
    <property type="molecule type" value="Genomic_DNA"/>
</dbReference>
<protein>
    <submittedName>
        <fullName evidence="1">Uncharacterized protein</fullName>
    </submittedName>
</protein>
<accession>A0A1F7X213</accession>
<sequence length="101" mass="11529">MSKTEKQSEFLEATHLYFDRMFDCVAFDSQGECVSEEGEENLHPVSYCLHPENGGPKHGCDLFDINGRLIPNKTCPYRVRVGDPGADELKKIANWDFMNEE</sequence>
<dbReference type="Proteomes" id="UP000176939">
    <property type="component" value="Unassembled WGS sequence"/>
</dbReference>
<reference evidence="1 2" key="1">
    <citation type="journal article" date="2016" name="Nat. Commun.">
        <title>Thousands of microbial genomes shed light on interconnected biogeochemical processes in an aquifer system.</title>
        <authorList>
            <person name="Anantharaman K."/>
            <person name="Brown C.T."/>
            <person name="Hug L.A."/>
            <person name="Sharon I."/>
            <person name="Castelle C.J."/>
            <person name="Probst A.J."/>
            <person name="Thomas B.C."/>
            <person name="Singh A."/>
            <person name="Wilkins M.J."/>
            <person name="Karaoz U."/>
            <person name="Brodie E.L."/>
            <person name="Williams K.H."/>
            <person name="Hubbard S.S."/>
            <person name="Banfield J.F."/>
        </authorList>
    </citation>
    <scope>NUCLEOTIDE SEQUENCE [LARGE SCALE GENOMIC DNA]</scope>
</reference>